<protein>
    <submittedName>
        <fullName evidence="2">Uncharacterized protein LOC110277875 isoform X1</fullName>
    </submittedName>
</protein>
<dbReference type="AlphaFoldDB" id="A0A9C6TEV0"/>
<dbReference type="GeneID" id="110277875"/>
<evidence type="ECO:0000313" key="1">
    <source>
        <dbReference type="Proteomes" id="UP000515211"/>
    </source>
</evidence>
<dbReference type="Proteomes" id="UP000515211">
    <property type="component" value="Chromosome 2"/>
</dbReference>
<accession>A0A9C6TEV0</accession>
<dbReference type="KEGG" id="adu:110277875"/>
<sequence length="125" mass="13875">MATGSCCCPTSCNRGCLLSCMAAEEVDVAAGTTIGATGYFCHRRKVCQRRDWNSSPLPLKWLLGCHRTGSETAAVSVQPFLLRFELLRLLRKWLGTEVLAVRILIVDLGSRRKGLCDTFGLWNLR</sequence>
<gene>
    <name evidence="2" type="primary">LOC110277875</name>
</gene>
<reference evidence="2" key="2">
    <citation type="submission" date="2025-08" db="UniProtKB">
        <authorList>
            <consortium name="RefSeq"/>
        </authorList>
    </citation>
    <scope>IDENTIFICATION</scope>
    <source>
        <tissue evidence="2">Whole plant</tissue>
    </source>
</reference>
<evidence type="ECO:0000313" key="2">
    <source>
        <dbReference type="RefSeq" id="XP_052112806.1"/>
    </source>
</evidence>
<name>A0A9C6TEV0_ARADU</name>
<organism evidence="1 2">
    <name type="scientific">Arachis duranensis</name>
    <name type="common">Wild peanut</name>
    <dbReference type="NCBI Taxonomy" id="130453"/>
    <lineage>
        <taxon>Eukaryota</taxon>
        <taxon>Viridiplantae</taxon>
        <taxon>Streptophyta</taxon>
        <taxon>Embryophyta</taxon>
        <taxon>Tracheophyta</taxon>
        <taxon>Spermatophyta</taxon>
        <taxon>Magnoliopsida</taxon>
        <taxon>eudicotyledons</taxon>
        <taxon>Gunneridae</taxon>
        <taxon>Pentapetalae</taxon>
        <taxon>rosids</taxon>
        <taxon>fabids</taxon>
        <taxon>Fabales</taxon>
        <taxon>Fabaceae</taxon>
        <taxon>Papilionoideae</taxon>
        <taxon>50 kb inversion clade</taxon>
        <taxon>dalbergioids sensu lato</taxon>
        <taxon>Dalbergieae</taxon>
        <taxon>Pterocarpus clade</taxon>
        <taxon>Arachis</taxon>
    </lineage>
</organism>
<reference evidence="1" key="1">
    <citation type="journal article" date="2016" name="Nat. Genet.">
        <title>The genome sequences of Arachis duranensis and Arachis ipaensis, the diploid ancestors of cultivated peanut.</title>
        <authorList>
            <person name="Bertioli D.J."/>
            <person name="Cannon S.B."/>
            <person name="Froenicke L."/>
            <person name="Huang G."/>
            <person name="Farmer A.D."/>
            <person name="Cannon E.K."/>
            <person name="Liu X."/>
            <person name="Gao D."/>
            <person name="Clevenger J."/>
            <person name="Dash S."/>
            <person name="Ren L."/>
            <person name="Moretzsohn M.C."/>
            <person name="Shirasawa K."/>
            <person name="Huang W."/>
            <person name="Vidigal B."/>
            <person name="Abernathy B."/>
            <person name="Chu Y."/>
            <person name="Niederhuth C.E."/>
            <person name="Umale P."/>
            <person name="Araujo A.C."/>
            <person name="Kozik A."/>
            <person name="Kim K.D."/>
            <person name="Burow M.D."/>
            <person name="Varshney R.K."/>
            <person name="Wang X."/>
            <person name="Zhang X."/>
            <person name="Barkley N."/>
            <person name="Guimaraes P.M."/>
            <person name="Isobe S."/>
            <person name="Guo B."/>
            <person name="Liao B."/>
            <person name="Stalker H.T."/>
            <person name="Schmitz R.J."/>
            <person name="Scheffler B.E."/>
            <person name="Leal-Bertioli S.C."/>
            <person name="Xun X."/>
            <person name="Jackson S.A."/>
            <person name="Michelmore R."/>
            <person name="Ozias-Akins P."/>
        </authorList>
    </citation>
    <scope>NUCLEOTIDE SEQUENCE [LARGE SCALE GENOMIC DNA]</scope>
    <source>
        <strain evidence="1">cv. V14167</strain>
    </source>
</reference>
<dbReference type="RefSeq" id="XP_052112806.1">
    <property type="nucleotide sequence ID" value="XM_052256846.1"/>
</dbReference>
<keyword evidence="1" id="KW-1185">Reference proteome</keyword>
<proteinExistence type="predicted"/>